<evidence type="ECO:0000256" key="2">
    <source>
        <dbReference type="ARBA" id="ARBA00022980"/>
    </source>
</evidence>
<dbReference type="EMBL" id="CP003362">
    <property type="protein sequence ID" value="AGB49834.1"/>
    <property type="molecule type" value="Genomic_DNA"/>
</dbReference>
<dbReference type="PANTHER" id="PTHR21569:SF16">
    <property type="entry name" value="RIBOSOMAL PROTEIN S16"/>
    <property type="match status" value="1"/>
</dbReference>
<comment type="similarity">
    <text evidence="1 5 6">Belongs to the universal ribosomal protein uS9 family.</text>
</comment>
<dbReference type="GO" id="GO:0022627">
    <property type="term" value="C:cytosolic small ribosomal subunit"/>
    <property type="evidence" value="ECO:0007669"/>
    <property type="project" value="UniProtKB-UniRule"/>
</dbReference>
<dbReference type="InterPro" id="IPR020568">
    <property type="entry name" value="Ribosomal_Su5_D2-typ_SF"/>
</dbReference>
<dbReference type="GO" id="GO:0003723">
    <property type="term" value="F:RNA binding"/>
    <property type="evidence" value="ECO:0007669"/>
    <property type="project" value="TreeGrafter"/>
</dbReference>
<reference evidence="9" key="1">
    <citation type="submission" date="2012-02" db="EMBL/GenBank/DDBJ databases">
        <title>Complete sequence of chromosome of Methanomethylovorans hollandica DSM 15978.</title>
        <authorList>
            <person name="Lucas S."/>
            <person name="Copeland A."/>
            <person name="Lapidus A."/>
            <person name="Glavina del Rio T."/>
            <person name="Dalin E."/>
            <person name="Tice H."/>
            <person name="Bruce D."/>
            <person name="Goodwin L."/>
            <person name="Pitluck S."/>
            <person name="Peters L."/>
            <person name="Mikhailova N."/>
            <person name="Held B."/>
            <person name="Kyrpides N."/>
            <person name="Mavromatis K."/>
            <person name="Ivanova N."/>
            <person name="Brettin T."/>
            <person name="Detter J.C."/>
            <person name="Han C."/>
            <person name="Larimer F."/>
            <person name="Land M."/>
            <person name="Hauser L."/>
            <person name="Markowitz V."/>
            <person name="Cheng J.-F."/>
            <person name="Hugenholtz P."/>
            <person name="Woyke T."/>
            <person name="Wu D."/>
            <person name="Spring S."/>
            <person name="Schroeder M."/>
            <person name="Brambilla E."/>
            <person name="Klenk H.-P."/>
            <person name="Eisen J.A."/>
        </authorList>
    </citation>
    <scope>NUCLEOTIDE SEQUENCE [LARGE SCALE GENOMIC DNA]</scope>
    <source>
        <strain evidence="9">DSM 15978 / NBRC 107637 / DMS1</strain>
    </source>
</reference>
<sequence>MSNKVVNSSGKNKTAIARATIKKGAGRTRINKKPVEIYEPEFAKMKIYESLMLAGEVAEGLDIDVKVSGGGIVGQANAIRTAISRGIVEWANDTNLRDAYMAYDRNLLVNDSRQKETKKFGGPGARAKYQKSYR</sequence>
<dbReference type="GO" id="GO:0006412">
    <property type="term" value="P:translation"/>
    <property type="evidence" value="ECO:0007669"/>
    <property type="project" value="UniProtKB-UniRule"/>
</dbReference>
<dbReference type="NCBIfam" id="TIGR03627">
    <property type="entry name" value="uS9_arch"/>
    <property type="match status" value="1"/>
</dbReference>
<dbReference type="Gene3D" id="3.30.230.10">
    <property type="match status" value="1"/>
</dbReference>
<dbReference type="GO" id="GO:0003735">
    <property type="term" value="F:structural constituent of ribosome"/>
    <property type="evidence" value="ECO:0007669"/>
    <property type="project" value="UniProtKB-UniRule"/>
</dbReference>
<dbReference type="RefSeq" id="WP_015324999.1">
    <property type="nucleotide sequence ID" value="NC_019977.1"/>
</dbReference>
<keyword evidence="9" id="KW-1185">Reference proteome</keyword>
<dbReference type="GO" id="GO:0000462">
    <property type="term" value="P:maturation of SSU-rRNA from tricistronic rRNA transcript (SSU-rRNA, 5.8S rRNA, LSU-rRNA)"/>
    <property type="evidence" value="ECO:0007669"/>
    <property type="project" value="TreeGrafter"/>
</dbReference>
<dbReference type="InterPro" id="IPR000754">
    <property type="entry name" value="Ribosomal_uS9"/>
</dbReference>
<organism evidence="8 9">
    <name type="scientific">Methanomethylovorans hollandica (strain DSM 15978 / NBRC 107637 / DMS1)</name>
    <dbReference type="NCBI Taxonomy" id="867904"/>
    <lineage>
        <taxon>Archaea</taxon>
        <taxon>Methanobacteriati</taxon>
        <taxon>Methanobacteriota</taxon>
        <taxon>Stenosarchaea group</taxon>
        <taxon>Methanomicrobia</taxon>
        <taxon>Methanosarcinales</taxon>
        <taxon>Methanosarcinaceae</taxon>
        <taxon>Methanomethylovorans</taxon>
    </lineage>
</organism>
<gene>
    <name evidence="5" type="primary">rps9</name>
    <name evidence="8" type="ordered locus">Metho_1641</name>
</gene>
<dbReference type="Pfam" id="PF00380">
    <property type="entry name" value="Ribosomal_S9"/>
    <property type="match status" value="1"/>
</dbReference>
<evidence type="ECO:0000256" key="5">
    <source>
        <dbReference type="HAMAP-Rule" id="MF_00532"/>
    </source>
</evidence>
<evidence type="ECO:0000256" key="4">
    <source>
        <dbReference type="ARBA" id="ARBA00035259"/>
    </source>
</evidence>
<evidence type="ECO:0000256" key="7">
    <source>
        <dbReference type="SAM" id="MobiDB-lite"/>
    </source>
</evidence>
<dbReference type="PANTHER" id="PTHR21569">
    <property type="entry name" value="RIBOSOMAL PROTEIN S9"/>
    <property type="match status" value="1"/>
</dbReference>
<keyword evidence="3 5" id="KW-0687">Ribonucleoprotein</keyword>
<proteinExistence type="inferred from homology"/>
<dbReference type="STRING" id="867904.Metho_1641"/>
<dbReference type="HAMAP" id="MF_00532_A">
    <property type="entry name" value="Ribosomal_uS9_A"/>
    <property type="match status" value="1"/>
</dbReference>
<dbReference type="GeneID" id="14406154"/>
<evidence type="ECO:0000256" key="3">
    <source>
        <dbReference type="ARBA" id="ARBA00023274"/>
    </source>
</evidence>
<name>L0L0R9_METHD</name>
<dbReference type="KEGG" id="mhz:Metho_1641"/>
<evidence type="ECO:0000256" key="6">
    <source>
        <dbReference type="RuleBase" id="RU003815"/>
    </source>
</evidence>
<dbReference type="InterPro" id="IPR020574">
    <property type="entry name" value="Ribosomal_uS9_CS"/>
</dbReference>
<dbReference type="AlphaFoldDB" id="L0L0R9"/>
<dbReference type="PROSITE" id="PS00360">
    <property type="entry name" value="RIBOSOMAL_S9"/>
    <property type="match status" value="1"/>
</dbReference>
<dbReference type="OrthoDB" id="52677at2157"/>
<dbReference type="SUPFAM" id="SSF54211">
    <property type="entry name" value="Ribosomal protein S5 domain 2-like"/>
    <property type="match status" value="1"/>
</dbReference>
<dbReference type="FunFam" id="3.30.230.10:FF:000051">
    <property type="entry name" value="30S ribosomal protein S9"/>
    <property type="match status" value="1"/>
</dbReference>
<protein>
    <recommendedName>
        <fullName evidence="4 5">Small ribosomal subunit protein uS9</fullName>
    </recommendedName>
</protein>
<evidence type="ECO:0000256" key="1">
    <source>
        <dbReference type="ARBA" id="ARBA00005251"/>
    </source>
</evidence>
<dbReference type="NCBIfam" id="NF001749">
    <property type="entry name" value="PRK00474.1"/>
    <property type="match status" value="1"/>
</dbReference>
<evidence type="ECO:0000313" key="8">
    <source>
        <dbReference type="EMBL" id="AGB49834.1"/>
    </source>
</evidence>
<feature type="region of interest" description="Disordered" evidence="7">
    <location>
        <begin position="114"/>
        <end position="134"/>
    </location>
</feature>
<accession>L0L0R9</accession>
<keyword evidence="2 5" id="KW-0689">Ribosomal protein</keyword>
<dbReference type="HOGENOM" id="CLU_046483_4_0_2"/>
<evidence type="ECO:0000313" key="9">
    <source>
        <dbReference type="Proteomes" id="UP000010866"/>
    </source>
</evidence>
<dbReference type="Proteomes" id="UP000010866">
    <property type="component" value="Chromosome"/>
</dbReference>
<dbReference type="InterPro" id="IPR019958">
    <property type="entry name" value="Ribosomal_uS9_archaeal"/>
</dbReference>
<dbReference type="InterPro" id="IPR014721">
    <property type="entry name" value="Ribsml_uS5_D2-typ_fold_subgr"/>
</dbReference>